<dbReference type="Proteomes" id="UP000799755">
    <property type="component" value="Unassembled WGS sequence"/>
</dbReference>
<protein>
    <submittedName>
        <fullName evidence="1">Uncharacterized protein</fullName>
    </submittedName>
</protein>
<evidence type="ECO:0000313" key="2">
    <source>
        <dbReference type="Proteomes" id="UP000799755"/>
    </source>
</evidence>
<accession>A0ACB6QAQ5</accession>
<evidence type="ECO:0000313" key="1">
    <source>
        <dbReference type="EMBL" id="KAF2463207.1"/>
    </source>
</evidence>
<keyword evidence="2" id="KW-1185">Reference proteome</keyword>
<gene>
    <name evidence="1" type="ORF">BDR25DRAFT_116125</name>
</gene>
<reference evidence="1" key="1">
    <citation type="journal article" date="2020" name="Stud. Mycol.">
        <title>101 Dothideomycetes genomes: a test case for predicting lifestyles and emergence of pathogens.</title>
        <authorList>
            <person name="Haridas S."/>
            <person name="Albert R."/>
            <person name="Binder M."/>
            <person name="Bloem J."/>
            <person name="Labutti K."/>
            <person name="Salamov A."/>
            <person name="Andreopoulos B."/>
            <person name="Baker S."/>
            <person name="Barry K."/>
            <person name="Bills G."/>
            <person name="Bluhm B."/>
            <person name="Cannon C."/>
            <person name="Castanera R."/>
            <person name="Culley D."/>
            <person name="Daum C."/>
            <person name="Ezra D."/>
            <person name="Gonzalez J."/>
            <person name="Henrissat B."/>
            <person name="Kuo A."/>
            <person name="Liang C."/>
            <person name="Lipzen A."/>
            <person name="Lutzoni F."/>
            <person name="Magnuson J."/>
            <person name="Mondo S."/>
            <person name="Nolan M."/>
            <person name="Ohm R."/>
            <person name="Pangilinan J."/>
            <person name="Park H.-J."/>
            <person name="Ramirez L."/>
            <person name="Alfaro M."/>
            <person name="Sun H."/>
            <person name="Tritt A."/>
            <person name="Yoshinaga Y."/>
            <person name="Zwiers L.-H."/>
            <person name="Turgeon B."/>
            <person name="Goodwin S."/>
            <person name="Spatafora J."/>
            <person name="Crous P."/>
            <person name="Grigoriev I."/>
        </authorList>
    </citation>
    <scope>NUCLEOTIDE SEQUENCE</scope>
    <source>
        <strain evidence="1">ATCC 200398</strain>
    </source>
</reference>
<organism evidence="1 2">
    <name type="scientific">Lindgomyces ingoldianus</name>
    <dbReference type="NCBI Taxonomy" id="673940"/>
    <lineage>
        <taxon>Eukaryota</taxon>
        <taxon>Fungi</taxon>
        <taxon>Dikarya</taxon>
        <taxon>Ascomycota</taxon>
        <taxon>Pezizomycotina</taxon>
        <taxon>Dothideomycetes</taxon>
        <taxon>Pleosporomycetidae</taxon>
        <taxon>Pleosporales</taxon>
        <taxon>Lindgomycetaceae</taxon>
        <taxon>Lindgomyces</taxon>
    </lineage>
</organism>
<name>A0ACB6QAQ5_9PLEO</name>
<dbReference type="EMBL" id="MU003553">
    <property type="protein sequence ID" value="KAF2463207.1"/>
    <property type="molecule type" value="Genomic_DNA"/>
</dbReference>
<comment type="caution">
    <text evidence="1">The sequence shown here is derived from an EMBL/GenBank/DDBJ whole genome shotgun (WGS) entry which is preliminary data.</text>
</comment>
<proteinExistence type="predicted"/>
<sequence>MAPTPVDGSPSPAKPSSTGTPQEGSWGKASIVALSIFGFFVIAFGIMLIAFWLHKRAERKKLPPSHRVSSYHPFRTNSQKSGLLANAAPTPEADDKSSMFSRDRNSSVSLYVDSNVDNRRMSMETLSLVPVVVTPVDEAHDGTDMAGSNGSGVSRSSRSSRYSATTGGSIGLRNFPVPEEQSETDLGVRTSRPRSTSTASTRYYDNNSPVEPMPQIPKIVHTPSP</sequence>